<dbReference type="GO" id="GO:0016757">
    <property type="term" value="F:glycosyltransferase activity"/>
    <property type="evidence" value="ECO:0007669"/>
    <property type="project" value="UniProtKB-KW"/>
</dbReference>
<feature type="repeat" description="TPR" evidence="1">
    <location>
        <begin position="33"/>
        <end position="66"/>
    </location>
</feature>
<dbReference type="Gene3D" id="3.40.50.2000">
    <property type="entry name" value="Glycogen Phosphorylase B"/>
    <property type="match status" value="2"/>
</dbReference>
<dbReference type="RefSeq" id="WP_012580166.1">
    <property type="nucleotide sequence ID" value="NC_011653.1"/>
</dbReference>
<dbReference type="InterPro" id="IPR011990">
    <property type="entry name" value="TPR-like_helical_dom_sf"/>
</dbReference>
<dbReference type="eggNOG" id="COG0438">
    <property type="taxonomic scope" value="Bacteria"/>
</dbReference>
<dbReference type="KEGG" id="taf:THA_1349"/>
<dbReference type="PANTHER" id="PTHR12526">
    <property type="entry name" value="GLYCOSYLTRANSFERASE"/>
    <property type="match status" value="1"/>
</dbReference>
<keyword evidence="1" id="KW-0802">TPR repeat</keyword>
<evidence type="ECO:0000256" key="1">
    <source>
        <dbReference type="PROSITE-ProRule" id="PRU00339"/>
    </source>
</evidence>
<proteinExistence type="predicted"/>
<keyword evidence="3" id="KW-0808">Transferase</keyword>
<dbReference type="HOGENOM" id="CLU_046858_0_0_0"/>
<dbReference type="Pfam" id="PF00534">
    <property type="entry name" value="Glycos_transf_1"/>
    <property type="match status" value="1"/>
</dbReference>
<dbReference type="AlphaFoldDB" id="B7ICR7"/>
<protein>
    <submittedName>
        <fullName evidence="3">Galactosyltransferase-related protein</fullName>
    </submittedName>
</protein>
<accession>B7ICR7</accession>
<dbReference type="STRING" id="484019.THA_1349"/>
<dbReference type="eggNOG" id="COG3063">
    <property type="taxonomic scope" value="Bacteria"/>
</dbReference>
<keyword evidence="4" id="KW-1185">Reference proteome</keyword>
<feature type="domain" description="Glycosyl transferase family 1" evidence="2">
    <location>
        <begin position="281"/>
        <end position="404"/>
    </location>
</feature>
<organism evidence="3 4">
    <name type="scientific">Thermosipho africanus (strain TCF52B)</name>
    <dbReference type="NCBI Taxonomy" id="484019"/>
    <lineage>
        <taxon>Bacteria</taxon>
        <taxon>Thermotogati</taxon>
        <taxon>Thermotogota</taxon>
        <taxon>Thermotogae</taxon>
        <taxon>Thermotogales</taxon>
        <taxon>Fervidobacteriaceae</taxon>
        <taxon>Thermosipho</taxon>
    </lineage>
</organism>
<dbReference type="InterPro" id="IPR019734">
    <property type="entry name" value="TPR_rpt"/>
</dbReference>
<dbReference type="PANTHER" id="PTHR12526:SF630">
    <property type="entry name" value="GLYCOSYLTRANSFERASE"/>
    <property type="match status" value="1"/>
</dbReference>
<evidence type="ECO:0000313" key="4">
    <source>
        <dbReference type="Proteomes" id="UP000002453"/>
    </source>
</evidence>
<gene>
    <name evidence="3" type="ordered locus">THA_1349</name>
</gene>
<sequence length="453" mass="53873">MEEKELFSQIQNLISNQNFKEAKNLAEKIKDETEKENVLGIIYYYEKNLDESTKHFEKALKFNPIHSDALFNYSKVLFEMENYFESWRYLTRIHEKNWQVFDLLGDTQLKQDNPAMALYYYKKAAELSNIPEMNEKYKVFKNKFKKDVNLAIFCLPGLDNFIKDIAEILSNIYNVILVVSTDRRQIQEAYNWADIVWLEWANEMAVEITNKLPKMNKNIICRLHSYEALLDFPEKINWNNTDTLILVSDHIEVILKNYHSEIYSKHIKNKITIIPNGVNLNKFKFSIKKPGFDLAVVANINHKKAPEMWLQVIHLLKKIDERYTLHIAGKFQDIRYANYFNYFIKDSGLEKNVKLYGYINDINEFLEDKNYILSTSIHEGHPYNIIEAMARGIKPLIHNYAGSKKQWPNELIYNYIFEIPDLLSNNYNSNEYRKFVETEWSLERQINNIFKLL</sequence>
<dbReference type="CAZy" id="GT4">
    <property type="family name" value="Glycosyltransferase Family 4"/>
</dbReference>
<dbReference type="Proteomes" id="UP000002453">
    <property type="component" value="Chromosome"/>
</dbReference>
<dbReference type="InterPro" id="IPR001296">
    <property type="entry name" value="Glyco_trans_1"/>
</dbReference>
<dbReference type="SUPFAM" id="SSF81901">
    <property type="entry name" value="HCP-like"/>
    <property type="match status" value="1"/>
</dbReference>
<name>B7ICR7_THEAB</name>
<keyword evidence="3" id="KW-0328">Glycosyltransferase</keyword>
<dbReference type="PROSITE" id="PS50005">
    <property type="entry name" value="TPR"/>
    <property type="match status" value="1"/>
</dbReference>
<reference evidence="3 4" key="1">
    <citation type="journal article" date="2009" name="J. Bacteriol.">
        <title>The genome of Thermosipho africanus TCF52B: lateral genetic connections to the Firmicutes and Archaea.</title>
        <authorList>
            <person name="Nesboe C.L."/>
            <person name="Bapteste E."/>
            <person name="Curtis B."/>
            <person name="Dahle H."/>
            <person name="Lopez P."/>
            <person name="Macleod D."/>
            <person name="Dlutek M."/>
            <person name="Bowman S."/>
            <person name="Zhaxybayeva O."/>
            <person name="Birkeland N.-K."/>
            <person name="Doolittle W.F."/>
        </authorList>
    </citation>
    <scope>NUCLEOTIDE SEQUENCE [LARGE SCALE GENOMIC DNA]</scope>
    <source>
        <strain evidence="3 4">TCF52B</strain>
    </source>
</reference>
<evidence type="ECO:0000313" key="3">
    <source>
        <dbReference type="EMBL" id="ACJ75794.1"/>
    </source>
</evidence>
<dbReference type="Gene3D" id="1.25.40.10">
    <property type="entry name" value="Tetratricopeptide repeat domain"/>
    <property type="match status" value="1"/>
</dbReference>
<dbReference type="SMART" id="SM00028">
    <property type="entry name" value="TPR"/>
    <property type="match status" value="2"/>
</dbReference>
<dbReference type="EMBL" id="CP001185">
    <property type="protein sequence ID" value="ACJ75794.1"/>
    <property type="molecule type" value="Genomic_DNA"/>
</dbReference>
<evidence type="ECO:0000259" key="2">
    <source>
        <dbReference type="Pfam" id="PF00534"/>
    </source>
</evidence>
<dbReference type="SUPFAM" id="SSF53756">
    <property type="entry name" value="UDP-Glycosyltransferase/glycogen phosphorylase"/>
    <property type="match status" value="1"/>
</dbReference>
<dbReference type="OrthoDB" id="6713581at2"/>